<reference evidence="25" key="1">
    <citation type="submission" date="2025-08" db="UniProtKB">
        <authorList>
            <consortium name="RefSeq"/>
        </authorList>
    </citation>
    <scope>IDENTIFICATION</scope>
</reference>
<feature type="domain" description="FERM" evidence="23">
    <location>
        <begin position="11"/>
        <end position="344"/>
    </location>
</feature>
<dbReference type="InterPro" id="IPR005189">
    <property type="entry name" value="Focal_adhesion_kin_target_dom"/>
</dbReference>
<feature type="region of interest" description="Disordered" evidence="21">
    <location>
        <begin position="866"/>
        <end position="967"/>
    </location>
</feature>
<dbReference type="InterPro" id="IPR008266">
    <property type="entry name" value="Tyr_kinase_AS"/>
</dbReference>
<dbReference type="Pfam" id="PF07714">
    <property type="entry name" value="PK_Tyr_Ser-Thr"/>
    <property type="match status" value="1"/>
</dbReference>
<dbReference type="InterPro" id="IPR029071">
    <property type="entry name" value="Ubiquitin-like_domsf"/>
</dbReference>
<evidence type="ECO:0000256" key="11">
    <source>
        <dbReference type="ARBA" id="ARBA00022777"/>
    </source>
</evidence>
<protein>
    <recommendedName>
        <fullName evidence="5">non-specific protein-tyrosine kinase</fullName>
        <ecNumber evidence="5">2.7.10.2</ecNumber>
    </recommendedName>
</protein>
<evidence type="ECO:0000259" key="23">
    <source>
        <dbReference type="PROSITE" id="PS50057"/>
    </source>
</evidence>
<dbReference type="GO" id="GO:0008284">
    <property type="term" value="P:positive regulation of cell population proliferation"/>
    <property type="evidence" value="ECO:0007669"/>
    <property type="project" value="UniProtKB-ARBA"/>
</dbReference>
<evidence type="ECO:0000256" key="7">
    <source>
        <dbReference type="ARBA" id="ARBA00022490"/>
    </source>
</evidence>
<dbReference type="GeneID" id="110982757"/>
<dbReference type="Pfam" id="PF00373">
    <property type="entry name" value="FERM_M"/>
    <property type="match status" value="1"/>
</dbReference>
<dbReference type="GO" id="GO:0042995">
    <property type="term" value="C:cell projection"/>
    <property type="evidence" value="ECO:0007669"/>
    <property type="project" value="UniProtKB-SubCell"/>
</dbReference>
<feature type="region of interest" description="Disordered" evidence="21">
    <location>
        <begin position="377"/>
        <end position="400"/>
    </location>
</feature>
<dbReference type="InterPro" id="IPR011009">
    <property type="entry name" value="Kinase-like_dom_sf"/>
</dbReference>
<evidence type="ECO:0000256" key="8">
    <source>
        <dbReference type="ARBA" id="ARBA00022553"/>
    </source>
</evidence>
<dbReference type="CDD" id="cd13190">
    <property type="entry name" value="FERM_C_FAK1"/>
    <property type="match status" value="1"/>
</dbReference>
<dbReference type="FunFam" id="3.30.200.20:FF:000194">
    <property type="entry name" value="protein-tyrosine kinase 2-beta isoform X1"/>
    <property type="match status" value="1"/>
</dbReference>
<dbReference type="InterPro" id="IPR019749">
    <property type="entry name" value="Band_41_domain"/>
</dbReference>
<comment type="catalytic activity">
    <reaction evidence="17">
        <text>L-tyrosyl-[protein] + ATP = O-phospho-L-tyrosyl-[protein] + ADP + H(+)</text>
        <dbReference type="Rhea" id="RHEA:10596"/>
        <dbReference type="Rhea" id="RHEA-COMP:10136"/>
        <dbReference type="Rhea" id="RHEA-COMP:20101"/>
        <dbReference type="ChEBI" id="CHEBI:15378"/>
        <dbReference type="ChEBI" id="CHEBI:30616"/>
        <dbReference type="ChEBI" id="CHEBI:46858"/>
        <dbReference type="ChEBI" id="CHEBI:61978"/>
        <dbReference type="ChEBI" id="CHEBI:456216"/>
        <dbReference type="EC" id="2.7.10.2"/>
    </reaction>
</comment>
<dbReference type="Gene3D" id="1.10.510.10">
    <property type="entry name" value="Transferase(Phosphotransferase) domain 1"/>
    <property type="match status" value="1"/>
</dbReference>
<keyword evidence="24" id="KW-1185">Reference proteome</keyword>
<feature type="region of interest" description="Disordered" evidence="21">
    <location>
        <begin position="418"/>
        <end position="443"/>
    </location>
</feature>
<keyword evidence="12 19" id="KW-0067">ATP-binding</keyword>
<evidence type="ECO:0000256" key="16">
    <source>
        <dbReference type="ARBA" id="ARBA00023273"/>
    </source>
</evidence>
<gene>
    <name evidence="25" type="primary">LOC110982757</name>
</gene>
<feature type="domain" description="Protein kinase" evidence="22">
    <location>
        <begin position="486"/>
        <end position="744"/>
    </location>
</feature>
<proteinExistence type="inferred from homology"/>
<dbReference type="PANTHER" id="PTHR46221:SF9">
    <property type="entry name" value="NON-SPECIFIC PROTEIN-TYROSINE KINASE"/>
    <property type="match status" value="1"/>
</dbReference>
<dbReference type="CTD" id="5747"/>
<dbReference type="PROSITE" id="PS00109">
    <property type="entry name" value="PROTEIN_KINASE_TYR"/>
    <property type="match status" value="1"/>
</dbReference>
<evidence type="ECO:0000256" key="6">
    <source>
        <dbReference type="ARBA" id="ARBA00022475"/>
    </source>
</evidence>
<dbReference type="Gene3D" id="3.30.200.20">
    <property type="entry name" value="Phosphorylase Kinase, domain 1"/>
    <property type="match status" value="1"/>
</dbReference>
<dbReference type="InterPro" id="IPR041390">
    <property type="entry name" value="FADK_N"/>
</dbReference>
<dbReference type="InterPro" id="IPR041784">
    <property type="entry name" value="FAK1/PYK2_FERM_C"/>
</dbReference>
<evidence type="ECO:0000256" key="20">
    <source>
        <dbReference type="SAM" id="Coils"/>
    </source>
</evidence>
<evidence type="ECO:0000313" key="25">
    <source>
        <dbReference type="RefSeq" id="XP_022097085.1"/>
    </source>
</evidence>
<dbReference type="Gene3D" id="3.10.20.90">
    <property type="entry name" value="Phosphatidylinositol 3-kinase Catalytic Subunit, Chain A, domain 1"/>
    <property type="match status" value="1"/>
</dbReference>
<dbReference type="InterPro" id="IPR000719">
    <property type="entry name" value="Prot_kinase_dom"/>
</dbReference>
<dbReference type="Gene3D" id="1.20.80.10">
    <property type="match status" value="1"/>
</dbReference>
<feature type="compositionally biased region" description="Polar residues" evidence="21">
    <location>
        <begin position="382"/>
        <end position="400"/>
    </location>
</feature>
<dbReference type="PANTHER" id="PTHR46221">
    <property type="entry name" value="FERM AND PDZ DOMAIN-CONTAINING PROTEIN FAMILY MEMBER"/>
    <property type="match status" value="1"/>
</dbReference>
<dbReference type="GO" id="GO:0005886">
    <property type="term" value="C:plasma membrane"/>
    <property type="evidence" value="ECO:0007669"/>
    <property type="project" value="UniProtKB-SubCell"/>
</dbReference>
<sequence>MASFNRGAEKLTLKIFQPNGSFNSVKCMETTDIKSVIHAVVAKLARGERAFQSSFAIRLQHTHSEECHWLHRDLTIGQIKHKYERIHPALEWRHELRIRYLPKDYHELLEKDKVTFFYFYDQVRNDYMNEVAETVDMDMALQLGCLEMRRFFKDMPQIALDKKANFDYLEKEIGLRRFIPKSVIDNTKPKNLRKLILQYFKQFANLNEEQCVFKFFEVLSRVHRFDHEKYKCALGTGWSISVELVIGPEDGISCLTDKASTPTKMADFTQVQSVQTLGGDMENNKKGLLQLRISGANEPFPIPQFPGSNEIDACSVYITTPSVMIAEDMADLIDGYCRLALKTEMSLIVRPQQAFTVVPRDKTSYLQYTASFNASRRGGEVSVSQASQQADEKSQTSLSGTQTHDFLLSTDFPPLSPLDEGDRALPSLPGENEEESVENYTEVKVSTSRRKHITQSALSDDYAEIIEDDDYALPATKDYEIPRDQVALIATIGEGQFGDVHKGAYKDEDGNPIEVAIKTCKVESTETLGEKFLEEAYIMKQFDHPHIIKLIGVCTEPPIWIVMELAPFGEMRTFLQEHLSELCLSDLILYCYQLSTALSYLESKKFVHRDIAARNVLVVAKDNVKLGDFGLSRLLHDHSYYKASKGKLPIKWMAPESINFKRFTSASDVWMFGVCMWEILMYGVKPFQGVKNNDVIGRIENGERLPMPAGCPPTLYSVMTLCWSYEPSKRPTFQDLKLRLHEIQDEEVEQQESLMKQERRRVASTWGFPVTEHTEEPPPKPSRPGFPTYPGPSSYQPATVYEATANHYAATNTIKGPYMGHKPPEEMAAMMAIRPVTAEERLEMEREHLERQEEMKLSEMQRIEDKMRQQRLDSEADSKWLATSAQGLRPDVKENDLTGHDTREETNTLASHQPLYQPFNRPSSYTQPADCRKPVAEPPKPPEPPRAEESQAPPTTVQVGPTMDLDRTNDEVFENTTQVVRAVMEMVNMVHAVRSDQYVNLVKDVGLSLKNLLASVDGLYSSLPPQTHRSIQMAHKVLSSDMAELINAMKLAQKYATTTLDQDYKKGMLSAGHILAVDAKNLLDAVDTARLRAQEV</sequence>
<dbReference type="GO" id="GO:0005925">
    <property type="term" value="C:focal adhesion"/>
    <property type="evidence" value="ECO:0007669"/>
    <property type="project" value="UniProtKB-SubCell"/>
</dbReference>
<dbReference type="PRINTS" id="PR00109">
    <property type="entry name" value="TYRKINASE"/>
</dbReference>
<dbReference type="GO" id="GO:0005737">
    <property type="term" value="C:cytoplasm"/>
    <property type="evidence" value="ECO:0007669"/>
    <property type="project" value="UniProtKB-SubCell"/>
</dbReference>
<dbReference type="FunFam" id="1.20.80.10:FF:000004">
    <property type="entry name" value="Protein-tyrosine kinase 2-beta isoform 1"/>
    <property type="match status" value="1"/>
</dbReference>
<dbReference type="InterPro" id="IPR011993">
    <property type="entry name" value="PH-like_dom_sf"/>
</dbReference>
<dbReference type="SMART" id="SM00295">
    <property type="entry name" value="B41"/>
    <property type="match status" value="1"/>
</dbReference>
<evidence type="ECO:0000256" key="1">
    <source>
        <dbReference type="ARBA" id="ARBA00004246"/>
    </source>
</evidence>
<feature type="compositionally biased region" description="Pro residues" evidence="21">
    <location>
        <begin position="779"/>
        <end position="790"/>
    </location>
</feature>
<dbReference type="InterPro" id="IPR014352">
    <property type="entry name" value="FERM/acyl-CoA-bd_prot_sf"/>
</dbReference>
<dbReference type="InterPro" id="IPR019748">
    <property type="entry name" value="FERM_central"/>
</dbReference>
<dbReference type="CDD" id="cd14473">
    <property type="entry name" value="FERM_B-lobe"/>
    <property type="match status" value="1"/>
</dbReference>
<dbReference type="FunFam" id="1.10.510.10:FF:000039">
    <property type="entry name" value="Focal adhesion kinase, isoform D"/>
    <property type="match status" value="1"/>
</dbReference>
<keyword evidence="11" id="KW-0418">Kinase</keyword>
<dbReference type="InterPro" id="IPR036137">
    <property type="entry name" value="Focal_adhe_kin_target_dom_sf"/>
</dbReference>
<evidence type="ECO:0000259" key="22">
    <source>
        <dbReference type="PROSITE" id="PS50011"/>
    </source>
</evidence>
<dbReference type="GO" id="GO:0007172">
    <property type="term" value="P:signal complex assembly"/>
    <property type="evidence" value="ECO:0007669"/>
    <property type="project" value="InterPro"/>
</dbReference>
<dbReference type="RefSeq" id="XP_022097085.1">
    <property type="nucleotide sequence ID" value="XM_022241393.1"/>
</dbReference>
<accession>A0A8B7YX71</accession>
<dbReference type="EC" id="2.7.10.2" evidence="5"/>
<evidence type="ECO:0000256" key="15">
    <source>
        <dbReference type="ARBA" id="ARBA00023137"/>
    </source>
</evidence>
<dbReference type="GO" id="GO:0004715">
    <property type="term" value="F:non-membrane spanning protein tyrosine kinase activity"/>
    <property type="evidence" value="ECO:0007669"/>
    <property type="project" value="UniProtKB-EC"/>
</dbReference>
<keyword evidence="6" id="KW-1003">Cell membrane</keyword>
<evidence type="ECO:0000256" key="12">
    <source>
        <dbReference type="ARBA" id="ARBA00022840"/>
    </source>
</evidence>
<evidence type="ECO:0000313" key="24">
    <source>
        <dbReference type="Proteomes" id="UP000694845"/>
    </source>
</evidence>
<keyword evidence="8" id="KW-0597">Phosphoprotein</keyword>
<dbReference type="Gene3D" id="1.20.120.330">
    <property type="entry name" value="Nucleotidyltransferases domain 2"/>
    <property type="match status" value="1"/>
</dbReference>
<keyword evidence="16" id="KW-0966">Cell projection</keyword>
<dbReference type="InterPro" id="IPR035963">
    <property type="entry name" value="FERM_2"/>
</dbReference>
<feature type="compositionally biased region" description="Basic and acidic residues" evidence="21">
    <location>
        <begin position="866"/>
        <end position="878"/>
    </location>
</feature>
<dbReference type="Gene3D" id="1.20.5.540">
    <property type="entry name" value="Single helix bin"/>
    <property type="match status" value="1"/>
</dbReference>
<keyword evidence="10 19" id="KW-0547">Nucleotide-binding</keyword>
<dbReference type="CDD" id="cd05056">
    <property type="entry name" value="PTKc_FAK"/>
    <property type="match status" value="1"/>
</dbReference>
<keyword evidence="7" id="KW-0963">Cytoplasm</keyword>
<keyword evidence="20" id="KW-0175">Coiled coil</keyword>
<dbReference type="InterPro" id="IPR020635">
    <property type="entry name" value="Tyr_kinase_cat_dom"/>
</dbReference>
<keyword evidence="13" id="KW-0965">Cell junction</keyword>
<evidence type="ECO:0000256" key="3">
    <source>
        <dbReference type="ARBA" id="ARBA00004413"/>
    </source>
</evidence>
<dbReference type="SUPFAM" id="SSF47031">
    <property type="entry name" value="Second domain of FERM"/>
    <property type="match status" value="1"/>
</dbReference>
<dbReference type="Pfam" id="PF18038">
    <property type="entry name" value="FERM_N_2"/>
    <property type="match status" value="1"/>
</dbReference>
<dbReference type="InterPro" id="IPR049385">
    <property type="entry name" value="FAK1-like_FERM_C"/>
</dbReference>
<dbReference type="InterPro" id="IPR017441">
    <property type="entry name" value="Protein_kinase_ATP_BS"/>
</dbReference>
<comment type="similarity">
    <text evidence="18">Belongs to the protein kinase superfamily. Tyr protein kinase family. Fes/fps subfamily.</text>
</comment>
<evidence type="ECO:0000256" key="17">
    <source>
        <dbReference type="ARBA" id="ARBA00051245"/>
    </source>
</evidence>
<evidence type="ECO:0000256" key="14">
    <source>
        <dbReference type="ARBA" id="ARBA00023136"/>
    </source>
</evidence>
<feature type="compositionally biased region" description="Basic and acidic residues" evidence="21">
    <location>
        <begin position="890"/>
        <end position="906"/>
    </location>
</feature>
<evidence type="ECO:0000256" key="5">
    <source>
        <dbReference type="ARBA" id="ARBA00011903"/>
    </source>
</evidence>
<dbReference type="SUPFAM" id="SSF68993">
    <property type="entry name" value="FAT domain of focal adhesion kinase"/>
    <property type="match status" value="1"/>
</dbReference>
<organism evidence="24 25">
    <name type="scientific">Acanthaster planci</name>
    <name type="common">Crown-of-thorns starfish</name>
    <dbReference type="NCBI Taxonomy" id="133434"/>
    <lineage>
        <taxon>Eukaryota</taxon>
        <taxon>Metazoa</taxon>
        <taxon>Echinodermata</taxon>
        <taxon>Eleutherozoa</taxon>
        <taxon>Asterozoa</taxon>
        <taxon>Asteroidea</taxon>
        <taxon>Valvatacea</taxon>
        <taxon>Valvatida</taxon>
        <taxon>Acanthasteridae</taxon>
        <taxon>Acanthaster</taxon>
    </lineage>
</organism>
<dbReference type="PROSITE" id="PS50057">
    <property type="entry name" value="FERM_3"/>
    <property type="match status" value="1"/>
</dbReference>
<dbReference type="Proteomes" id="UP000694845">
    <property type="component" value="Unplaced"/>
</dbReference>
<feature type="region of interest" description="Disordered" evidence="21">
    <location>
        <begin position="767"/>
        <end position="793"/>
    </location>
</feature>
<dbReference type="InterPro" id="IPR001245">
    <property type="entry name" value="Ser-Thr/Tyr_kinase_cat_dom"/>
</dbReference>
<dbReference type="InterPro" id="IPR000299">
    <property type="entry name" value="FERM_domain"/>
</dbReference>
<dbReference type="AlphaFoldDB" id="A0A8B7YX71"/>
<dbReference type="KEGG" id="aplc:110982757"/>
<dbReference type="SUPFAM" id="SSF54236">
    <property type="entry name" value="Ubiquitin-like"/>
    <property type="match status" value="1"/>
</dbReference>
<evidence type="ECO:0000256" key="18">
    <source>
        <dbReference type="ARBA" id="ARBA00061333"/>
    </source>
</evidence>
<evidence type="ECO:0000256" key="4">
    <source>
        <dbReference type="ARBA" id="ARBA00004496"/>
    </source>
</evidence>
<evidence type="ECO:0000256" key="10">
    <source>
        <dbReference type="ARBA" id="ARBA00022741"/>
    </source>
</evidence>
<dbReference type="Pfam" id="PF21477">
    <property type="entry name" value="FERM_C_FAK1"/>
    <property type="match status" value="1"/>
</dbReference>
<keyword evidence="15" id="KW-0829">Tyrosine-protein kinase</keyword>
<dbReference type="OrthoDB" id="9976756at2759"/>
<evidence type="ECO:0000256" key="9">
    <source>
        <dbReference type="ARBA" id="ARBA00022679"/>
    </source>
</evidence>
<name>A0A8B7YX71_ACAPL</name>
<feature type="binding site" evidence="19">
    <location>
        <position position="518"/>
    </location>
    <ligand>
        <name>ATP</name>
        <dbReference type="ChEBI" id="CHEBI:30616"/>
    </ligand>
</feature>
<keyword evidence="14" id="KW-0472">Membrane</keyword>
<dbReference type="SUPFAM" id="SSF56112">
    <property type="entry name" value="Protein kinase-like (PK-like)"/>
    <property type="match status" value="1"/>
</dbReference>
<evidence type="ECO:0000256" key="19">
    <source>
        <dbReference type="PROSITE-ProRule" id="PRU10141"/>
    </source>
</evidence>
<dbReference type="GO" id="GO:0005524">
    <property type="term" value="F:ATP binding"/>
    <property type="evidence" value="ECO:0007669"/>
    <property type="project" value="UniProtKB-UniRule"/>
</dbReference>
<keyword evidence="9" id="KW-0808">Transferase</keyword>
<feature type="coiled-coil region" evidence="20">
    <location>
        <begin position="839"/>
        <end position="866"/>
    </location>
</feature>
<evidence type="ECO:0000256" key="2">
    <source>
        <dbReference type="ARBA" id="ARBA00004316"/>
    </source>
</evidence>
<evidence type="ECO:0000256" key="13">
    <source>
        <dbReference type="ARBA" id="ARBA00022949"/>
    </source>
</evidence>
<dbReference type="Gene3D" id="2.30.29.30">
    <property type="entry name" value="Pleckstrin-homology domain (PH domain)/Phosphotyrosine-binding domain (PTB)"/>
    <property type="match status" value="1"/>
</dbReference>
<dbReference type="SUPFAM" id="SSF50729">
    <property type="entry name" value="PH domain-like"/>
    <property type="match status" value="1"/>
</dbReference>
<dbReference type="PROSITE" id="PS00107">
    <property type="entry name" value="PROTEIN_KINASE_ATP"/>
    <property type="match status" value="1"/>
</dbReference>
<dbReference type="PROSITE" id="PS50011">
    <property type="entry name" value="PROTEIN_KINASE_DOM"/>
    <property type="match status" value="1"/>
</dbReference>
<comment type="subcellular location">
    <subcellularLocation>
        <location evidence="1">Cell junction</location>
        <location evidence="1">Focal adhesion</location>
    </subcellularLocation>
    <subcellularLocation>
        <location evidence="3">Cell membrane</location>
        <topology evidence="3">Peripheral membrane protein</topology>
        <orientation evidence="3">Cytoplasmic side</orientation>
    </subcellularLocation>
    <subcellularLocation>
        <location evidence="2">Cell projection</location>
    </subcellularLocation>
    <subcellularLocation>
        <location evidence="4">Cytoplasm</location>
    </subcellularLocation>
</comment>
<evidence type="ECO:0000256" key="21">
    <source>
        <dbReference type="SAM" id="MobiDB-lite"/>
    </source>
</evidence>
<dbReference type="Pfam" id="PF03623">
    <property type="entry name" value="Focal_AT"/>
    <property type="match status" value="1"/>
</dbReference>
<dbReference type="SMART" id="SM00219">
    <property type="entry name" value="TyrKc"/>
    <property type="match status" value="1"/>
</dbReference>